<dbReference type="InterPro" id="IPR050204">
    <property type="entry name" value="AraC_XylS_family_regulators"/>
</dbReference>
<accession>A0A7W8UIN9</accession>
<name>A0A7W8UIN9_9HYPH</name>
<dbReference type="Gene3D" id="1.10.10.60">
    <property type="entry name" value="Homeodomain-like"/>
    <property type="match status" value="1"/>
</dbReference>
<comment type="caution">
    <text evidence="5">The sequence shown here is derived from an EMBL/GenBank/DDBJ whole genome shotgun (WGS) entry which is preliminary data.</text>
</comment>
<sequence length="330" mass="36713">MSENSNSQFSFHGSSFDSMIETLGTAFGTFDASPVNQIQNFRWGIDLSTAESAVLITGYHQADFQFQIEPTPDTAEYLSIVVPRSGGMGVTYGSRRSEAGHGKLLLYNNFEPDSVIMHGEPNLVDELLINWSVIRQAVGQTFEIPVDGPLDFLPELDLSTAAGKTIGSLTETIIGGMRNNGPLLQSPIAMAHMTQALADLVVRLVPHRLSHLLDKKPCSITPRHIRRAIEFMQANISQPITMPMVAEAAGVSVRSLVTGFRTFKDTSPAAYLHTLRLRAVRQDLLDPQNSQTMKEICLKWGFFHFGRFATAYRTTYHEYPSDTRKRMRGF</sequence>
<organism evidence="5 6">
    <name type="scientific">Rhizobium giardinii</name>
    <dbReference type="NCBI Taxonomy" id="56731"/>
    <lineage>
        <taxon>Bacteria</taxon>
        <taxon>Pseudomonadati</taxon>
        <taxon>Pseudomonadota</taxon>
        <taxon>Alphaproteobacteria</taxon>
        <taxon>Hyphomicrobiales</taxon>
        <taxon>Rhizobiaceae</taxon>
        <taxon>Rhizobium/Agrobacterium group</taxon>
        <taxon>Rhizobium</taxon>
    </lineage>
</organism>
<dbReference type="SMART" id="SM00342">
    <property type="entry name" value="HTH_ARAC"/>
    <property type="match status" value="1"/>
</dbReference>
<evidence type="ECO:0000256" key="2">
    <source>
        <dbReference type="ARBA" id="ARBA00023125"/>
    </source>
</evidence>
<dbReference type="SUPFAM" id="SSF46689">
    <property type="entry name" value="Homeodomain-like"/>
    <property type="match status" value="2"/>
</dbReference>
<dbReference type="InterPro" id="IPR018060">
    <property type="entry name" value="HTH_AraC"/>
</dbReference>
<dbReference type="EMBL" id="JACHBK010000016">
    <property type="protein sequence ID" value="MBB5538920.1"/>
    <property type="molecule type" value="Genomic_DNA"/>
</dbReference>
<keyword evidence="6" id="KW-1185">Reference proteome</keyword>
<evidence type="ECO:0000313" key="6">
    <source>
        <dbReference type="Proteomes" id="UP000585507"/>
    </source>
</evidence>
<protein>
    <submittedName>
        <fullName evidence="5">AraC-like DNA-binding protein</fullName>
    </submittedName>
</protein>
<evidence type="ECO:0000256" key="1">
    <source>
        <dbReference type="ARBA" id="ARBA00023015"/>
    </source>
</evidence>
<reference evidence="5 6" key="1">
    <citation type="submission" date="2020-08" db="EMBL/GenBank/DDBJ databases">
        <title>Genomic Encyclopedia of Type Strains, Phase IV (KMG-V): Genome sequencing to study the core and pangenomes of soil and plant-associated prokaryotes.</title>
        <authorList>
            <person name="Whitman W."/>
        </authorList>
    </citation>
    <scope>NUCLEOTIDE SEQUENCE [LARGE SCALE GENOMIC DNA]</scope>
    <source>
        <strain evidence="5 6">SEMIA 4084</strain>
    </source>
</reference>
<dbReference type="Proteomes" id="UP000585507">
    <property type="component" value="Unassembled WGS sequence"/>
</dbReference>
<evidence type="ECO:0000313" key="5">
    <source>
        <dbReference type="EMBL" id="MBB5538920.1"/>
    </source>
</evidence>
<dbReference type="InterPro" id="IPR009057">
    <property type="entry name" value="Homeodomain-like_sf"/>
</dbReference>
<dbReference type="PANTHER" id="PTHR46796">
    <property type="entry name" value="HTH-TYPE TRANSCRIPTIONAL ACTIVATOR RHAS-RELATED"/>
    <property type="match status" value="1"/>
</dbReference>
<evidence type="ECO:0000259" key="4">
    <source>
        <dbReference type="PROSITE" id="PS01124"/>
    </source>
</evidence>
<gene>
    <name evidence="5" type="ORF">GGD55_005663</name>
</gene>
<dbReference type="Pfam" id="PF12833">
    <property type="entry name" value="HTH_18"/>
    <property type="match status" value="1"/>
</dbReference>
<keyword evidence="3" id="KW-0804">Transcription</keyword>
<keyword evidence="1" id="KW-0805">Transcription regulation</keyword>
<proteinExistence type="predicted"/>
<keyword evidence="2 5" id="KW-0238">DNA-binding</keyword>
<dbReference type="GO" id="GO:0043565">
    <property type="term" value="F:sequence-specific DNA binding"/>
    <property type="evidence" value="ECO:0007669"/>
    <property type="project" value="InterPro"/>
</dbReference>
<evidence type="ECO:0000256" key="3">
    <source>
        <dbReference type="ARBA" id="ARBA00023163"/>
    </source>
</evidence>
<dbReference type="GO" id="GO:0003700">
    <property type="term" value="F:DNA-binding transcription factor activity"/>
    <property type="evidence" value="ECO:0007669"/>
    <property type="project" value="InterPro"/>
</dbReference>
<dbReference type="AlphaFoldDB" id="A0A7W8UIN9"/>
<feature type="domain" description="HTH araC/xylS-type" evidence="4">
    <location>
        <begin position="226"/>
        <end position="326"/>
    </location>
</feature>
<dbReference type="PANTHER" id="PTHR46796:SF12">
    <property type="entry name" value="HTH-TYPE DNA-BINDING TRANSCRIPTIONAL ACTIVATOR EUTR"/>
    <property type="match status" value="1"/>
</dbReference>
<dbReference type="RefSeq" id="WP_018326179.1">
    <property type="nucleotide sequence ID" value="NZ_JACHBK010000016.1"/>
</dbReference>
<dbReference type="PROSITE" id="PS01124">
    <property type="entry name" value="HTH_ARAC_FAMILY_2"/>
    <property type="match status" value="1"/>
</dbReference>